<reference evidence="1 2" key="1">
    <citation type="submission" date="2011-04" db="EMBL/GenBank/DDBJ databases">
        <authorList>
            <person name="Muzny D."/>
            <person name="Qin X."/>
            <person name="Deng J."/>
            <person name="Jiang H."/>
            <person name="Liu Y."/>
            <person name="Qu J."/>
            <person name="Song X.-Z."/>
            <person name="Zhang L."/>
            <person name="Thornton R."/>
            <person name="Coyle M."/>
            <person name="Francisco L."/>
            <person name="Jackson L."/>
            <person name="Javaid M."/>
            <person name="Korchina V."/>
            <person name="Kovar C."/>
            <person name="Mata R."/>
            <person name="Mathew T."/>
            <person name="Ngo R."/>
            <person name="Nguyen L."/>
            <person name="Nguyen N."/>
            <person name="Okwuonu G."/>
            <person name="Ongeri F."/>
            <person name="Pham C."/>
            <person name="Simmons D."/>
            <person name="Wilczek-Boney K."/>
            <person name="Hale W."/>
            <person name="Jakkamsetti A."/>
            <person name="Pham P."/>
            <person name="Ruth R."/>
            <person name="San Lucas F."/>
            <person name="Warren J."/>
            <person name="Zhang J."/>
            <person name="Zhao Z."/>
            <person name="Zhou C."/>
            <person name="Zhu D."/>
            <person name="Lee S."/>
            <person name="Bess C."/>
            <person name="Blankenburg K."/>
            <person name="Forbes L."/>
            <person name="Fu Q."/>
            <person name="Gubbala S."/>
            <person name="Hirani K."/>
            <person name="Jayaseelan J.C."/>
            <person name="Lara F."/>
            <person name="Munidasa M."/>
            <person name="Palculict T."/>
            <person name="Patil S."/>
            <person name="Pu L.-L."/>
            <person name="Saada N."/>
            <person name="Tang L."/>
            <person name="Weissenberger G."/>
            <person name="Zhu Y."/>
            <person name="Hemphill L."/>
            <person name="Shang Y."/>
            <person name="Youmans B."/>
            <person name="Ayvaz T."/>
            <person name="Ross M."/>
            <person name="Santibanez J."/>
            <person name="Aqrawi P."/>
            <person name="Gross S."/>
            <person name="Joshi V."/>
            <person name="Fowler G."/>
            <person name="Nazareth L."/>
            <person name="Reid J."/>
            <person name="Worley K."/>
            <person name="Petrosino J."/>
            <person name="Highlander S."/>
            <person name="Gibbs R."/>
        </authorList>
    </citation>
    <scope>NUCLEOTIDE SEQUENCE [LARGE SCALE GENOMIC DNA]</scope>
    <source>
        <strain evidence="1 2">ATCC 700821</strain>
    </source>
</reference>
<proteinExistence type="predicted"/>
<protein>
    <submittedName>
        <fullName evidence="1">Uncharacterized protein</fullName>
    </submittedName>
</protein>
<dbReference type="EMBL" id="AFPY01000130">
    <property type="protein sequence ID" value="EGQ12383.1"/>
    <property type="molecule type" value="Genomic_DNA"/>
</dbReference>
<name>F9DM87_9BACT</name>
<accession>F9DM87</accession>
<dbReference type="Proteomes" id="UP000004123">
    <property type="component" value="Unassembled WGS sequence"/>
</dbReference>
<comment type="caution">
    <text evidence="1">The sequence shown here is derived from an EMBL/GenBank/DDBJ whole genome shotgun (WGS) entry which is preliminary data.</text>
</comment>
<gene>
    <name evidence="1" type="ORF">HMPREF9144_2779</name>
</gene>
<dbReference type="HOGENOM" id="CLU_2937881_0_0_10"/>
<dbReference type="AlphaFoldDB" id="F9DM87"/>
<evidence type="ECO:0000313" key="2">
    <source>
        <dbReference type="Proteomes" id="UP000004123"/>
    </source>
</evidence>
<dbReference type="STRING" id="997353.HMPREF9144_2779"/>
<evidence type="ECO:0000313" key="1">
    <source>
        <dbReference type="EMBL" id="EGQ12383.1"/>
    </source>
</evidence>
<organism evidence="1 2">
    <name type="scientific">Prevotella pallens ATCC 700821</name>
    <dbReference type="NCBI Taxonomy" id="997353"/>
    <lineage>
        <taxon>Bacteria</taxon>
        <taxon>Pseudomonadati</taxon>
        <taxon>Bacteroidota</taxon>
        <taxon>Bacteroidia</taxon>
        <taxon>Bacteroidales</taxon>
        <taxon>Prevotellaceae</taxon>
        <taxon>Prevotella</taxon>
    </lineage>
</organism>
<sequence>MNRVQKCFLHLQQLPSANIIWNGITNRSKKILQNYASQMYTTNITKYIFKIYKQTQQQAI</sequence>